<organism evidence="1 2">
    <name type="scientific">Colletotrichum incanum</name>
    <name type="common">Soybean anthracnose fungus</name>
    <dbReference type="NCBI Taxonomy" id="1573173"/>
    <lineage>
        <taxon>Eukaryota</taxon>
        <taxon>Fungi</taxon>
        <taxon>Dikarya</taxon>
        <taxon>Ascomycota</taxon>
        <taxon>Pezizomycotina</taxon>
        <taxon>Sordariomycetes</taxon>
        <taxon>Hypocreomycetidae</taxon>
        <taxon>Glomerellales</taxon>
        <taxon>Glomerellaceae</taxon>
        <taxon>Colletotrichum</taxon>
        <taxon>Colletotrichum spaethianum species complex</taxon>
    </lineage>
</organism>
<reference evidence="1 2" key="1">
    <citation type="submission" date="2015-06" db="EMBL/GenBank/DDBJ databases">
        <title>Survival trade-offs in plant roots during colonization by closely related pathogenic and mutualistic fungi.</title>
        <authorList>
            <person name="Hacquard S."/>
            <person name="Kracher B."/>
            <person name="Hiruma K."/>
            <person name="Weinman A."/>
            <person name="Muench P."/>
            <person name="Garrido Oter R."/>
            <person name="Ver Loren van Themaat E."/>
            <person name="Dallerey J.-F."/>
            <person name="Damm U."/>
            <person name="Henrissat B."/>
            <person name="Lespinet O."/>
            <person name="Thon M."/>
            <person name="Kemen E."/>
            <person name="McHardy A.C."/>
            <person name="Schulze-Lefert P."/>
            <person name="O'Connell R.J."/>
        </authorList>
    </citation>
    <scope>NUCLEOTIDE SEQUENCE [LARGE SCALE GENOMIC DNA]</scope>
    <source>
        <strain evidence="1 2">MAFF 238704</strain>
    </source>
</reference>
<dbReference type="EMBL" id="LFIW01000859">
    <property type="protein sequence ID" value="KZL84517.1"/>
    <property type="molecule type" value="Genomic_DNA"/>
</dbReference>
<dbReference type="OrthoDB" id="4806033at2759"/>
<dbReference type="Proteomes" id="UP000076584">
    <property type="component" value="Unassembled WGS sequence"/>
</dbReference>
<evidence type="ECO:0000313" key="2">
    <source>
        <dbReference type="Proteomes" id="UP000076584"/>
    </source>
</evidence>
<comment type="caution">
    <text evidence="1">The sequence shown here is derived from an EMBL/GenBank/DDBJ whole genome shotgun (WGS) entry which is preliminary data.</text>
</comment>
<evidence type="ECO:0000313" key="1">
    <source>
        <dbReference type="EMBL" id="KZL84517.1"/>
    </source>
</evidence>
<proteinExistence type="predicted"/>
<gene>
    <name evidence="1" type="ORF">CI238_05209</name>
</gene>
<protein>
    <submittedName>
        <fullName evidence="1">Uncharacterized protein</fullName>
    </submittedName>
</protein>
<name>A0A167DZ80_COLIC</name>
<accession>A0A167DZ80</accession>
<sequence length="303" mass="34894">MASSDLKHIIKAMQHLQLPLVAKKKTPPIPYEIVLHFIDALIDLAADPNNKLTWWLSYEHTVNTKLVVFDNHAGLKSESALKRRFDKIRQPSQINKKSRALVHRLFPRIYMKDVTSLKTNQLAPIQAWVRPKIDSFVPFFGCHHQKPVTAERFFKQAVVLPTPSGFGFLQLIRQIWLPNLSYLSELNRSGLRPFYRLPNLKAVMVDTTDTMARDDVMHPGRLPIDEDVFSCLAHWYSHSAVFNRIWTELNNSGVRLYALVDGAQKNPVAELFPTQDGIRMRFLHPNCTCCNHNGPKYSTIYHD</sequence>
<keyword evidence="2" id="KW-1185">Reference proteome</keyword>
<dbReference type="AlphaFoldDB" id="A0A167DZ80"/>